<evidence type="ECO:0000313" key="2">
    <source>
        <dbReference type="Proteomes" id="UP000031549"/>
    </source>
</evidence>
<reference evidence="1 2" key="1">
    <citation type="journal article" date="2015" name="Genome Announc.">
        <title>Draft Genome Sequence of Cyanobacterium Hassallia byssoidea Strain VB512170, Isolated from Monuments in India.</title>
        <authorList>
            <person name="Singh D."/>
            <person name="Chandrababunaidu M.M."/>
            <person name="Panda A."/>
            <person name="Sen D."/>
            <person name="Bhattacharyya S."/>
            <person name="Adhikary S.P."/>
            <person name="Tripathy S."/>
        </authorList>
    </citation>
    <scope>NUCLEOTIDE SEQUENCE [LARGE SCALE GENOMIC DNA]</scope>
    <source>
        <strain evidence="1 2">VB512170</strain>
    </source>
</reference>
<sequence length="103" mass="12040">MNIAYFVVELKANISFDGCRLQLVLLMIKHLKVDFRKAQESFLVVAKDDGDKSYFIIRAGEETTDDFFWCKANRPLKLREVVTGYLHSDTYSHLNKMHQLIIQ</sequence>
<proteinExistence type="predicted"/>
<protein>
    <submittedName>
        <fullName evidence="1">Uncharacterized protein</fullName>
    </submittedName>
</protein>
<evidence type="ECO:0000313" key="1">
    <source>
        <dbReference type="EMBL" id="NEU71532.1"/>
    </source>
</evidence>
<organism evidence="1 2">
    <name type="scientific">Hassallia byssoidea VB512170</name>
    <dbReference type="NCBI Taxonomy" id="1304833"/>
    <lineage>
        <taxon>Bacteria</taxon>
        <taxon>Bacillati</taxon>
        <taxon>Cyanobacteriota</taxon>
        <taxon>Cyanophyceae</taxon>
        <taxon>Nostocales</taxon>
        <taxon>Tolypothrichaceae</taxon>
        <taxon>Hassallia</taxon>
    </lineage>
</organism>
<dbReference type="AlphaFoldDB" id="A0A846H1Y2"/>
<accession>A0A846H1Y2</accession>
<dbReference type="EMBL" id="JTCM02000003">
    <property type="protein sequence ID" value="NEU71532.1"/>
    <property type="molecule type" value="Genomic_DNA"/>
</dbReference>
<gene>
    <name evidence="1" type="ORF">PI95_002780</name>
</gene>
<dbReference type="Proteomes" id="UP000031549">
    <property type="component" value="Unassembled WGS sequence"/>
</dbReference>
<name>A0A846H1Y2_9CYAN</name>
<comment type="caution">
    <text evidence="1">The sequence shown here is derived from an EMBL/GenBank/DDBJ whole genome shotgun (WGS) entry which is preliminary data.</text>
</comment>
<dbReference type="RefSeq" id="WP_039738923.1">
    <property type="nucleotide sequence ID" value="NZ_JTCM02000003.1"/>
</dbReference>
<keyword evidence="2" id="KW-1185">Reference proteome</keyword>